<organism evidence="2 3">
    <name type="scientific">Lepisosteus oculatus</name>
    <name type="common">Spotted gar</name>
    <dbReference type="NCBI Taxonomy" id="7918"/>
    <lineage>
        <taxon>Eukaryota</taxon>
        <taxon>Metazoa</taxon>
        <taxon>Chordata</taxon>
        <taxon>Craniata</taxon>
        <taxon>Vertebrata</taxon>
        <taxon>Euteleostomi</taxon>
        <taxon>Actinopterygii</taxon>
        <taxon>Neopterygii</taxon>
        <taxon>Holostei</taxon>
        <taxon>Semionotiformes</taxon>
        <taxon>Lepisosteidae</taxon>
        <taxon>Lepisosteus</taxon>
    </lineage>
</organism>
<proteinExistence type="predicted"/>
<dbReference type="Pfam" id="PF08434">
    <property type="entry name" value="CLCA"/>
    <property type="match status" value="1"/>
</dbReference>
<name>W5MD22_LEPOC</name>
<reference evidence="2" key="2">
    <citation type="submission" date="2025-08" db="UniProtKB">
        <authorList>
            <consortium name="Ensembl"/>
        </authorList>
    </citation>
    <scope>IDENTIFICATION</scope>
</reference>
<dbReference type="InParanoid" id="W5MD22"/>
<dbReference type="EMBL" id="AHAT01018368">
    <property type="status" value="NOT_ANNOTATED_CDS"/>
    <property type="molecule type" value="Genomic_DNA"/>
</dbReference>
<sequence length="88" mass="9845">MVTDASAVLYTATRKRAFFRDVNILIPSSWTPNSNLYKRATTQSYNQANVIVADGNYQKGDDPYTLHYGGCGQEGQYIIFTPGFLLND</sequence>
<feature type="domain" description="Calcium-activated chloride channel N-terminal" evidence="1">
    <location>
        <begin position="1"/>
        <end position="88"/>
    </location>
</feature>
<keyword evidence="3" id="KW-1185">Reference proteome</keyword>
<evidence type="ECO:0000313" key="2">
    <source>
        <dbReference type="Ensembl" id="ENSLOCP00000006281.1"/>
    </source>
</evidence>
<dbReference type="Bgee" id="ENSLOCG00000005218">
    <property type="expression patterns" value="Expressed in intestine and 2 other cell types or tissues"/>
</dbReference>
<dbReference type="STRING" id="7918.ENSLOCP00000006281"/>
<reference evidence="2" key="3">
    <citation type="submission" date="2025-09" db="UniProtKB">
        <authorList>
            <consortium name="Ensembl"/>
        </authorList>
    </citation>
    <scope>IDENTIFICATION</scope>
</reference>
<dbReference type="Proteomes" id="UP000018468">
    <property type="component" value="Linkage group LG10"/>
</dbReference>
<evidence type="ECO:0000259" key="1">
    <source>
        <dbReference type="Pfam" id="PF08434"/>
    </source>
</evidence>
<reference evidence="3" key="1">
    <citation type="submission" date="2011-12" db="EMBL/GenBank/DDBJ databases">
        <title>The Draft Genome of Lepisosteus oculatus.</title>
        <authorList>
            <consortium name="The Broad Institute Genome Assembly &amp; Analysis Group"/>
            <consortium name="Computational R&amp;D Group"/>
            <consortium name="and Sequencing Platform"/>
            <person name="Di Palma F."/>
            <person name="Alfoldi J."/>
            <person name="Johnson J."/>
            <person name="Berlin A."/>
            <person name="Gnerre S."/>
            <person name="Jaffe D."/>
            <person name="MacCallum I."/>
            <person name="Young S."/>
            <person name="Walker B.J."/>
            <person name="Lander E.S."/>
            <person name="Lindblad-Toh K."/>
        </authorList>
    </citation>
    <scope>NUCLEOTIDE SEQUENCE [LARGE SCALE GENOMIC DNA]</scope>
</reference>
<dbReference type="InterPro" id="IPR013642">
    <property type="entry name" value="CLCA_N"/>
</dbReference>
<dbReference type="AlphaFoldDB" id="W5MD22"/>
<dbReference type="Ensembl" id="ENSLOCT00000006289.1">
    <property type="protein sequence ID" value="ENSLOCP00000006281.1"/>
    <property type="gene ID" value="ENSLOCG00000005218.1"/>
</dbReference>
<evidence type="ECO:0000313" key="3">
    <source>
        <dbReference type="Proteomes" id="UP000018468"/>
    </source>
</evidence>
<protein>
    <recommendedName>
        <fullName evidence="1">Calcium-activated chloride channel N-terminal domain-containing protein</fullName>
    </recommendedName>
</protein>
<dbReference type="GeneTree" id="ENSGT00940000161548"/>
<dbReference type="HOGENOM" id="CLU_2474715_0_0_1"/>
<accession>W5MD22</accession>
<dbReference type="OMA" id="TWPHTSE"/>